<dbReference type="PANTHER" id="PTHR11071:SF561">
    <property type="entry name" value="PEPTIDYL-PROLYL CIS-TRANS ISOMERASE D-RELATED"/>
    <property type="match status" value="1"/>
</dbReference>
<dbReference type="GO" id="GO:0005737">
    <property type="term" value="C:cytoplasm"/>
    <property type="evidence" value="ECO:0007669"/>
    <property type="project" value="TreeGrafter"/>
</dbReference>
<organism evidence="6 7">
    <name type="scientific">Auricularia subglabra (strain TFB-10046 / SS5)</name>
    <name type="common">White-rot fungus</name>
    <name type="synonym">Auricularia delicata (strain TFB10046)</name>
    <dbReference type="NCBI Taxonomy" id="717982"/>
    <lineage>
        <taxon>Eukaryota</taxon>
        <taxon>Fungi</taxon>
        <taxon>Dikarya</taxon>
        <taxon>Basidiomycota</taxon>
        <taxon>Agaricomycotina</taxon>
        <taxon>Agaricomycetes</taxon>
        <taxon>Auriculariales</taxon>
        <taxon>Auriculariaceae</taxon>
        <taxon>Auricularia</taxon>
    </lineage>
</organism>
<protein>
    <recommendedName>
        <fullName evidence="2">peptidylprolyl isomerase</fullName>
        <ecNumber evidence="2">5.2.1.8</ecNumber>
    </recommendedName>
</protein>
<dbReference type="FunFam" id="2.40.100.10:FF:000025">
    <property type="entry name" value="Peptidyl-prolyl cis-trans isomerase CYP19-2"/>
    <property type="match status" value="1"/>
</dbReference>
<dbReference type="CDD" id="cd01926">
    <property type="entry name" value="cyclophilin_ABH_like"/>
    <property type="match status" value="1"/>
</dbReference>
<evidence type="ECO:0000256" key="1">
    <source>
        <dbReference type="ARBA" id="ARBA00000971"/>
    </source>
</evidence>
<accession>J0CQS1</accession>
<dbReference type="Gene3D" id="2.40.100.10">
    <property type="entry name" value="Cyclophilin-like"/>
    <property type="match status" value="1"/>
</dbReference>
<dbReference type="OrthoDB" id="193499at2759"/>
<evidence type="ECO:0000256" key="3">
    <source>
        <dbReference type="ARBA" id="ARBA00023110"/>
    </source>
</evidence>
<dbReference type="GO" id="GO:0003755">
    <property type="term" value="F:peptidyl-prolyl cis-trans isomerase activity"/>
    <property type="evidence" value="ECO:0007669"/>
    <property type="project" value="UniProtKB-KW"/>
</dbReference>
<gene>
    <name evidence="6" type="ORF">AURDEDRAFT_117984</name>
</gene>
<proteinExistence type="predicted"/>
<dbReference type="SUPFAM" id="SSF48452">
    <property type="entry name" value="TPR-like"/>
    <property type="match status" value="1"/>
</dbReference>
<dbReference type="GO" id="GO:0016018">
    <property type="term" value="F:cyclosporin A binding"/>
    <property type="evidence" value="ECO:0007669"/>
    <property type="project" value="TreeGrafter"/>
</dbReference>
<dbReference type="SUPFAM" id="SSF50891">
    <property type="entry name" value="Cyclophilin-like"/>
    <property type="match status" value="1"/>
</dbReference>
<dbReference type="KEGG" id="adl:AURDEDRAFT_117984"/>
<feature type="domain" description="PPIase cyclophilin-type" evidence="5">
    <location>
        <begin position="9"/>
        <end position="168"/>
    </location>
</feature>
<dbReference type="InterPro" id="IPR002130">
    <property type="entry name" value="Cyclophilin-type_PPIase_dom"/>
</dbReference>
<dbReference type="GO" id="GO:0006457">
    <property type="term" value="P:protein folding"/>
    <property type="evidence" value="ECO:0007669"/>
    <property type="project" value="InterPro"/>
</dbReference>
<dbReference type="InterPro" id="IPR029000">
    <property type="entry name" value="Cyclophilin-like_dom_sf"/>
</dbReference>
<name>J0CQS1_AURST</name>
<dbReference type="InterPro" id="IPR011990">
    <property type="entry name" value="TPR-like_helical_dom_sf"/>
</dbReference>
<dbReference type="AlphaFoldDB" id="J0CQS1"/>
<comment type="catalytic activity">
    <reaction evidence="1">
        <text>[protein]-peptidylproline (omega=180) = [protein]-peptidylproline (omega=0)</text>
        <dbReference type="Rhea" id="RHEA:16237"/>
        <dbReference type="Rhea" id="RHEA-COMP:10747"/>
        <dbReference type="Rhea" id="RHEA-COMP:10748"/>
        <dbReference type="ChEBI" id="CHEBI:83833"/>
        <dbReference type="ChEBI" id="CHEBI:83834"/>
        <dbReference type="EC" id="5.2.1.8"/>
    </reaction>
</comment>
<dbReference type="Gene3D" id="1.25.40.10">
    <property type="entry name" value="Tetratricopeptide repeat domain"/>
    <property type="match status" value="1"/>
</dbReference>
<keyword evidence="7" id="KW-1185">Reference proteome</keyword>
<dbReference type="EMBL" id="JH688847">
    <property type="protein sequence ID" value="EJD32564.1"/>
    <property type="molecule type" value="Genomic_DNA"/>
</dbReference>
<dbReference type="PRINTS" id="PR00153">
    <property type="entry name" value="CSAPPISMRASE"/>
</dbReference>
<dbReference type="Pfam" id="PF00160">
    <property type="entry name" value="Pro_isomerase"/>
    <property type="match status" value="1"/>
</dbReference>
<evidence type="ECO:0000259" key="5">
    <source>
        <dbReference type="PROSITE" id="PS50072"/>
    </source>
</evidence>
<sequence length="359" mass="39120">MSGARPLVYFDISVGGRPAGRIVFALYNDLVPKTAANFLALCTGEKGGRLHYKGSTFHRIIKAFMCQGGDFTAHNGTGGESIYGEKFDDEAFPVNHDRPFLLSMANAGPNTNGSQFFITTAKTPHLDGKHVVFGEVVRGKSVVRAMEHVATDGSDKPREPVVIADCGRLDALPAQDSAQGDYEDWPQDDDRDAANPGVAFSIAKDIRQRATALFKAGDVAGALAAFEKALRYLDYCPLSTIPEEQAALKREIEALYVPLLSNAALCSLKTNNYSAAARHASRALLDFESVLQPADKSKLLYRRALANAGTKDDDEAEKDLVAASALVKDKAILDELEKVRARKRARREKQKAGFQKLFR</sequence>
<reference evidence="7" key="1">
    <citation type="journal article" date="2012" name="Science">
        <title>The Paleozoic origin of enzymatic lignin decomposition reconstructed from 31 fungal genomes.</title>
        <authorList>
            <person name="Floudas D."/>
            <person name="Binder M."/>
            <person name="Riley R."/>
            <person name="Barry K."/>
            <person name="Blanchette R.A."/>
            <person name="Henrissat B."/>
            <person name="Martinez A.T."/>
            <person name="Otillar R."/>
            <person name="Spatafora J.W."/>
            <person name="Yadav J.S."/>
            <person name="Aerts A."/>
            <person name="Benoit I."/>
            <person name="Boyd A."/>
            <person name="Carlson A."/>
            <person name="Copeland A."/>
            <person name="Coutinho P.M."/>
            <person name="de Vries R.P."/>
            <person name="Ferreira P."/>
            <person name="Findley K."/>
            <person name="Foster B."/>
            <person name="Gaskell J."/>
            <person name="Glotzer D."/>
            <person name="Gorecki P."/>
            <person name="Heitman J."/>
            <person name="Hesse C."/>
            <person name="Hori C."/>
            <person name="Igarashi K."/>
            <person name="Jurgens J.A."/>
            <person name="Kallen N."/>
            <person name="Kersten P."/>
            <person name="Kohler A."/>
            <person name="Kuees U."/>
            <person name="Kumar T.K.A."/>
            <person name="Kuo A."/>
            <person name="LaButti K."/>
            <person name="Larrondo L.F."/>
            <person name="Lindquist E."/>
            <person name="Ling A."/>
            <person name="Lombard V."/>
            <person name="Lucas S."/>
            <person name="Lundell T."/>
            <person name="Martin R."/>
            <person name="McLaughlin D.J."/>
            <person name="Morgenstern I."/>
            <person name="Morin E."/>
            <person name="Murat C."/>
            <person name="Nagy L.G."/>
            <person name="Nolan M."/>
            <person name="Ohm R.A."/>
            <person name="Patyshakuliyeva A."/>
            <person name="Rokas A."/>
            <person name="Ruiz-Duenas F.J."/>
            <person name="Sabat G."/>
            <person name="Salamov A."/>
            <person name="Samejima M."/>
            <person name="Schmutz J."/>
            <person name="Slot J.C."/>
            <person name="St John F."/>
            <person name="Stenlid J."/>
            <person name="Sun H."/>
            <person name="Sun S."/>
            <person name="Syed K."/>
            <person name="Tsang A."/>
            <person name="Wiebenga A."/>
            <person name="Young D."/>
            <person name="Pisabarro A."/>
            <person name="Eastwood D.C."/>
            <person name="Martin F."/>
            <person name="Cullen D."/>
            <person name="Grigoriev I.V."/>
            <person name="Hibbett D.S."/>
        </authorList>
    </citation>
    <scope>NUCLEOTIDE SEQUENCE [LARGE SCALE GENOMIC DNA]</scope>
    <source>
        <strain evidence="7">TFB10046</strain>
    </source>
</reference>
<keyword evidence="4" id="KW-0413">Isomerase</keyword>
<dbReference type="PROSITE" id="PS00170">
    <property type="entry name" value="CSA_PPIASE_1"/>
    <property type="match status" value="1"/>
</dbReference>
<dbReference type="InterPro" id="IPR020892">
    <property type="entry name" value="Cyclophilin-type_PPIase_CS"/>
</dbReference>
<keyword evidence="3" id="KW-0697">Rotamase</keyword>
<dbReference type="PANTHER" id="PTHR11071">
    <property type="entry name" value="PEPTIDYL-PROLYL CIS-TRANS ISOMERASE"/>
    <property type="match status" value="1"/>
</dbReference>
<dbReference type="InterPro" id="IPR019734">
    <property type="entry name" value="TPR_rpt"/>
</dbReference>
<dbReference type="OMA" id="TKGSCIH"/>
<dbReference type="Proteomes" id="UP000006514">
    <property type="component" value="Unassembled WGS sequence"/>
</dbReference>
<dbReference type="EC" id="5.2.1.8" evidence="2"/>
<evidence type="ECO:0000313" key="7">
    <source>
        <dbReference type="Proteomes" id="UP000006514"/>
    </source>
</evidence>
<evidence type="ECO:0000313" key="6">
    <source>
        <dbReference type="EMBL" id="EJD32564.1"/>
    </source>
</evidence>
<dbReference type="PROSITE" id="PS50072">
    <property type="entry name" value="CSA_PPIASE_2"/>
    <property type="match status" value="1"/>
</dbReference>
<dbReference type="eggNOG" id="KOG0546">
    <property type="taxonomic scope" value="Eukaryota"/>
</dbReference>
<evidence type="ECO:0000256" key="2">
    <source>
        <dbReference type="ARBA" id="ARBA00013194"/>
    </source>
</evidence>
<dbReference type="InParanoid" id="J0CQS1"/>
<dbReference type="FunCoup" id="J0CQS1">
    <property type="interactions" value="92"/>
</dbReference>
<evidence type="ECO:0000256" key="4">
    <source>
        <dbReference type="ARBA" id="ARBA00023235"/>
    </source>
</evidence>
<dbReference type="SMART" id="SM00028">
    <property type="entry name" value="TPR"/>
    <property type="match status" value="3"/>
</dbReference>